<keyword evidence="1" id="KW-0479">Metal-binding</keyword>
<dbReference type="GO" id="GO:0016925">
    <property type="term" value="P:protein sumoylation"/>
    <property type="evidence" value="ECO:0007669"/>
    <property type="project" value="TreeGrafter"/>
</dbReference>
<dbReference type="PANTHER" id="PTHR10782">
    <property type="entry name" value="ZINC FINGER MIZ DOMAIN-CONTAINING PROTEIN"/>
    <property type="match status" value="1"/>
</dbReference>
<dbReference type="Gene3D" id="3.30.40.10">
    <property type="entry name" value="Zinc/RING finger domain, C3HC4 (zinc finger)"/>
    <property type="match status" value="1"/>
</dbReference>
<reference evidence="8" key="1">
    <citation type="submission" date="2017-02" db="UniProtKB">
        <authorList>
            <consortium name="WormBaseParasite"/>
        </authorList>
    </citation>
    <scope>IDENTIFICATION</scope>
</reference>
<dbReference type="PANTHER" id="PTHR10782:SF4">
    <property type="entry name" value="TONALLI, ISOFORM E"/>
    <property type="match status" value="1"/>
</dbReference>
<evidence type="ECO:0000313" key="8">
    <source>
        <dbReference type="WBParaSite" id="SPAL_0000065900.1"/>
    </source>
</evidence>
<proteinExistence type="predicted"/>
<keyword evidence="7" id="KW-1185">Reference proteome</keyword>
<organism evidence="7 8">
    <name type="scientific">Strongyloides papillosus</name>
    <name type="common">Intestinal threadworm</name>
    <dbReference type="NCBI Taxonomy" id="174720"/>
    <lineage>
        <taxon>Eukaryota</taxon>
        <taxon>Metazoa</taxon>
        <taxon>Ecdysozoa</taxon>
        <taxon>Nematoda</taxon>
        <taxon>Chromadorea</taxon>
        <taxon>Rhabditida</taxon>
        <taxon>Tylenchina</taxon>
        <taxon>Panagrolaimomorpha</taxon>
        <taxon>Strongyloidoidea</taxon>
        <taxon>Strongyloididae</taxon>
        <taxon>Strongyloides</taxon>
    </lineage>
</organism>
<evidence type="ECO:0000256" key="2">
    <source>
        <dbReference type="ARBA" id="ARBA00022771"/>
    </source>
</evidence>
<evidence type="ECO:0000256" key="4">
    <source>
        <dbReference type="PROSITE-ProRule" id="PRU00452"/>
    </source>
</evidence>
<evidence type="ECO:0000256" key="1">
    <source>
        <dbReference type="ARBA" id="ARBA00022723"/>
    </source>
</evidence>
<feature type="domain" description="SP-RING-type" evidence="6">
    <location>
        <begin position="277"/>
        <end position="358"/>
    </location>
</feature>
<dbReference type="GO" id="GO:0000785">
    <property type="term" value="C:chromatin"/>
    <property type="evidence" value="ECO:0007669"/>
    <property type="project" value="TreeGrafter"/>
</dbReference>
<accession>A0A0N5B3K5</accession>
<dbReference type="Pfam" id="PF02891">
    <property type="entry name" value="zf-MIZ"/>
    <property type="match status" value="1"/>
</dbReference>
<dbReference type="PROSITE" id="PS51044">
    <property type="entry name" value="ZF_SP_RING"/>
    <property type="match status" value="1"/>
</dbReference>
<evidence type="ECO:0000256" key="5">
    <source>
        <dbReference type="SAM" id="MobiDB-lite"/>
    </source>
</evidence>
<evidence type="ECO:0000313" key="7">
    <source>
        <dbReference type="Proteomes" id="UP000046392"/>
    </source>
</evidence>
<dbReference type="GO" id="GO:0008270">
    <property type="term" value="F:zinc ion binding"/>
    <property type="evidence" value="ECO:0007669"/>
    <property type="project" value="UniProtKB-KW"/>
</dbReference>
<sequence>MKTCKELVLYKFRYHDLKDCLYRTFFSTSGDRRTLQQRLMHLLENEATRWRVRKAILERGVNMNYCPSTVLETISRGPAALNNSKAKNDDIATEINVVMKKFYFYKNVKKLTEWNVVSSKDISAYLVFGFLLPTELRNSILSSKECLILRCAKISEVDNLPHKDCYPHGMKLFINSREFTDLLPRKIIYNDVFEEGRLNVPTNISEAFITLFKDNRTKGFLRIEIRFNGAANTGSTFAYSVFSSAPKTVEELVSEITNKPKISVEEFGTDLEKCLSGGDGLILESIKISLNSSISRERIKIPFRGKNCNHISPDDLETYIRINEATESWLCRNCKHPCTPDDIRVDEFFTKVLQNHPNIEEIELFPGAEYKIAGCRGKLNVNNSKDIGDKEKNDDNMVVLLSDDEMDDEIDNSFLESLSSFENNDGENTGEQSLLNTNPNIDPIECILIEDSSDDESTIETSEQREFIVCSREFPTEKPNNEPSRERTRVVDRMASGETDNNDLLPPPPPPPSESEILASLKGANFSVSTTVNVSIPYFQQTSIFKQESVDAIKDRVAKNCPVIIELIKGFITQSNFYEMYVTTKPEDFKIWKPVNISNELWEVLTMPQVHSLFSKK</sequence>
<name>A0A0N5B3K5_STREA</name>
<protein>
    <submittedName>
        <fullName evidence="8">SP-RING-type domain-containing protein</fullName>
    </submittedName>
</protein>
<dbReference type="STRING" id="174720.A0A0N5B3K5"/>
<dbReference type="WBParaSite" id="SPAL_0000065900.1">
    <property type="protein sequence ID" value="SPAL_0000065900.1"/>
    <property type="gene ID" value="SPAL_0000065900"/>
</dbReference>
<dbReference type="Proteomes" id="UP000046392">
    <property type="component" value="Unplaced"/>
</dbReference>
<dbReference type="InterPro" id="IPR013083">
    <property type="entry name" value="Znf_RING/FYVE/PHD"/>
</dbReference>
<evidence type="ECO:0000259" key="6">
    <source>
        <dbReference type="PROSITE" id="PS51044"/>
    </source>
</evidence>
<evidence type="ECO:0000256" key="3">
    <source>
        <dbReference type="ARBA" id="ARBA00022833"/>
    </source>
</evidence>
<feature type="region of interest" description="Disordered" evidence="5">
    <location>
        <begin position="495"/>
        <end position="514"/>
    </location>
</feature>
<dbReference type="InterPro" id="IPR004181">
    <property type="entry name" value="Znf_MIZ"/>
</dbReference>
<dbReference type="AlphaFoldDB" id="A0A0N5B3K5"/>
<dbReference type="GO" id="GO:0061665">
    <property type="term" value="F:SUMO ligase activity"/>
    <property type="evidence" value="ECO:0007669"/>
    <property type="project" value="TreeGrafter"/>
</dbReference>
<keyword evidence="3" id="KW-0862">Zinc</keyword>
<keyword evidence="2 4" id="KW-0863">Zinc-finger</keyword>